<dbReference type="STRING" id="188477.A0A3S1AV62"/>
<feature type="chain" id="PRO_5018641277" description="TIR domain-containing protein" evidence="9">
    <location>
        <begin position="25"/>
        <end position="806"/>
    </location>
</feature>
<dbReference type="SMART" id="SM00181">
    <property type="entry name" value="EGF"/>
    <property type="match status" value="3"/>
</dbReference>
<protein>
    <recommendedName>
        <fullName evidence="14">TIR domain-containing protein</fullName>
    </recommendedName>
</protein>
<evidence type="ECO:0000256" key="5">
    <source>
        <dbReference type="ARBA" id="ARBA00023136"/>
    </source>
</evidence>
<keyword evidence="13" id="KW-1185">Reference proteome</keyword>
<dbReference type="PROSITE" id="PS50026">
    <property type="entry name" value="EGF_3"/>
    <property type="match status" value="1"/>
</dbReference>
<evidence type="ECO:0000256" key="7">
    <source>
        <dbReference type="SAM" id="MobiDB-lite"/>
    </source>
</evidence>
<feature type="compositionally biased region" description="Low complexity" evidence="7">
    <location>
        <begin position="159"/>
        <end position="170"/>
    </location>
</feature>
<dbReference type="InterPro" id="IPR035897">
    <property type="entry name" value="Toll_tir_struct_dom_sf"/>
</dbReference>
<evidence type="ECO:0000256" key="3">
    <source>
        <dbReference type="ARBA" id="ARBA00022729"/>
    </source>
</evidence>
<feature type="compositionally biased region" description="Polar residues" evidence="7">
    <location>
        <begin position="109"/>
        <end position="158"/>
    </location>
</feature>
<feature type="domain" description="TIR" evidence="11">
    <location>
        <begin position="500"/>
        <end position="668"/>
    </location>
</feature>
<evidence type="ECO:0000313" key="13">
    <source>
        <dbReference type="Proteomes" id="UP000271974"/>
    </source>
</evidence>
<dbReference type="Proteomes" id="UP000271974">
    <property type="component" value="Unassembled WGS sequence"/>
</dbReference>
<dbReference type="PANTHER" id="PTHR24365">
    <property type="entry name" value="TOLL-LIKE RECEPTOR"/>
    <property type="match status" value="1"/>
</dbReference>
<evidence type="ECO:0000256" key="8">
    <source>
        <dbReference type="SAM" id="Phobius"/>
    </source>
</evidence>
<feature type="region of interest" description="Disordered" evidence="7">
    <location>
        <begin position="74"/>
        <end position="93"/>
    </location>
</feature>
<dbReference type="AlphaFoldDB" id="A0A3S1AV62"/>
<proteinExistence type="predicted"/>
<dbReference type="SUPFAM" id="SSF52200">
    <property type="entry name" value="Toll/Interleukin receptor TIR domain"/>
    <property type="match status" value="1"/>
</dbReference>
<gene>
    <name evidence="12" type="ORF">EGW08_019157</name>
</gene>
<feature type="transmembrane region" description="Helical" evidence="8">
    <location>
        <begin position="453"/>
        <end position="476"/>
    </location>
</feature>
<dbReference type="PROSITE" id="PS50104">
    <property type="entry name" value="TIR"/>
    <property type="match status" value="1"/>
</dbReference>
<dbReference type="InterPro" id="IPR000157">
    <property type="entry name" value="TIR_dom"/>
</dbReference>
<evidence type="ECO:0000259" key="11">
    <source>
        <dbReference type="PROSITE" id="PS50104"/>
    </source>
</evidence>
<dbReference type="PROSITE" id="PS00022">
    <property type="entry name" value="EGF_1"/>
    <property type="match status" value="1"/>
</dbReference>
<evidence type="ECO:0000259" key="10">
    <source>
        <dbReference type="PROSITE" id="PS50026"/>
    </source>
</evidence>
<feature type="region of interest" description="Disordered" evidence="7">
    <location>
        <begin position="763"/>
        <end position="806"/>
    </location>
</feature>
<accession>A0A3S1AV62</accession>
<evidence type="ECO:0000256" key="2">
    <source>
        <dbReference type="ARBA" id="ARBA00022692"/>
    </source>
</evidence>
<keyword evidence="6" id="KW-0245">EGF-like domain</keyword>
<feature type="disulfide bond" evidence="6">
    <location>
        <begin position="433"/>
        <end position="442"/>
    </location>
</feature>
<dbReference type="Pfam" id="PF01582">
    <property type="entry name" value="TIR"/>
    <property type="match status" value="1"/>
</dbReference>
<dbReference type="Gene3D" id="2.10.25.10">
    <property type="entry name" value="Laminin"/>
    <property type="match status" value="1"/>
</dbReference>
<dbReference type="SMART" id="SM00255">
    <property type="entry name" value="TIR"/>
    <property type="match status" value="1"/>
</dbReference>
<keyword evidence="2 8" id="KW-0812">Transmembrane</keyword>
<comment type="caution">
    <text evidence="12">The sequence shown here is derived from an EMBL/GenBank/DDBJ whole genome shotgun (WGS) entry which is preliminary data.</text>
</comment>
<dbReference type="GO" id="GO:0038023">
    <property type="term" value="F:signaling receptor activity"/>
    <property type="evidence" value="ECO:0007669"/>
    <property type="project" value="TreeGrafter"/>
</dbReference>
<keyword evidence="6" id="KW-1015">Disulfide bond</keyword>
<feature type="disulfide bond" evidence="6">
    <location>
        <begin position="409"/>
        <end position="419"/>
    </location>
</feature>
<keyword evidence="3 9" id="KW-0732">Signal</keyword>
<evidence type="ECO:0000256" key="9">
    <source>
        <dbReference type="SAM" id="SignalP"/>
    </source>
</evidence>
<feature type="signal peptide" evidence="9">
    <location>
        <begin position="1"/>
        <end position="24"/>
    </location>
</feature>
<comment type="subcellular location">
    <subcellularLocation>
        <location evidence="1">Membrane</location>
    </subcellularLocation>
</comment>
<evidence type="ECO:0000256" key="6">
    <source>
        <dbReference type="PROSITE-ProRule" id="PRU00076"/>
    </source>
</evidence>
<evidence type="ECO:0000256" key="1">
    <source>
        <dbReference type="ARBA" id="ARBA00004370"/>
    </source>
</evidence>
<comment type="caution">
    <text evidence="6">Lacks conserved residue(s) required for the propagation of feature annotation.</text>
</comment>
<dbReference type="PROSITE" id="PS01186">
    <property type="entry name" value="EGF_2"/>
    <property type="match status" value="1"/>
</dbReference>
<dbReference type="EMBL" id="RQTK01000979">
    <property type="protein sequence ID" value="RUS73076.1"/>
    <property type="molecule type" value="Genomic_DNA"/>
</dbReference>
<keyword evidence="4 8" id="KW-1133">Transmembrane helix</keyword>
<name>A0A3S1AV62_ELYCH</name>
<sequence>MASLTSRVGQALALLLNLCVAVWCSSPTPQPLDQHEVEESGLPTQQTVQYQPPPPGAAVGGEVLGDGEFPVLTTSNVPLSDKESKITTTGSEVNLKPRMLDTWRNISRSSSESLAGSDSHENQGSSADVVKSNASATPDNSWFQSHVSSTNGSADNPESASSASQNQAGQDKGAVEHQVTKCDSCASSQDICQAGEVCETDNFCIKWCRKPDGSSIPAVTHVQKEGPGAVDSLFNGSQNKTRKAASGPQSFFALSFELPPVAMRVKEAVVNKINTKPHTCDDQCKLFGSLCKMGEVCVTIKTENGCKMKCRGADGSEASLGSHMSTVPPRTLRPLSERRCEISGKECIQGTCAGGLNCTCDRGFVGELCSQLECHFPCSHGVCYRRSPVVEECACDPGWGGVQCHLPNCSRRCENGGACMWDGKPSPSMICTCKDPWIGDSCDRVKPKASNNLALAVGIGAPVACILVLMISWYILWRKRVILVFKIINMFKAYEDDDDKLYDAYVSLTESDTDYVFVKHVLQPKLEDMGHRLYLHARDGSAGVKSEEILKAVEKSRRCIMLLTSDYINNEWCRFEYLIAQHETCIKLKQRIIPILMDDIDKDKKKMDKTLRFIVDSVKCLRYPIPPPELSDGQFSPIDLESGHPKSKELASFERRQARFFERLRLCMPKKREPSEVTSPTLSCNSQCPLSEHVHYNNKKGVRLFLDSFASIFPFGVGGDKSGTNTYTLSTQSSQSSACGRAGDRPSVTVISSASLEDPNLHSFYQSVTNDSQNKNNSESGLKEDGLHSQQKNGYDAKPLRLEIPS</sequence>
<organism evidence="12 13">
    <name type="scientific">Elysia chlorotica</name>
    <name type="common">Eastern emerald elysia</name>
    <name type="synonym">Sea slug</name>
    <dbReference type="NCBI Taxonomy" id="188477"/>
    <lineage>
        <taxon>Eukaryota</taxon>
        <taxon>Metazoa</taxon>
        <taxon>Spiralia</taxon>
        <taxon>Lophotrochozoa</taxon>
        <taxon>Mollusca</taxon>
        <taxon>Gastropoda</taxon>
        <taxon>Heterobranchia</taxon>
        <taxon>Euthyneura</taxon>
        <taxon>Panpulmonata</taxon>
        <taxon>Sacoglossa</taxon>
        <taxon>Placobranchoidea</taxon>
        <taxon>Plakobranchidae</taxon>
        <taxon>Elysia</taxon>
    </lineage>
</organism>
<feature type="region of interest" description="Disordered" evidence="7">
    <location>
        <begin position="109"/>
        <end position="172"/>
    </location>
</feature>
<keyword evidence="5 8" id="KW-0472">Membrane</keyword>
<dbReference type="OrthoDB" id="1421090at2759"/>
<evidence type="ECO:0008006" key="14">
    <source>
        <dbReference type="Google" id="ProtNLM"/>
    </source>
</evidence>
<reference evidence="12 13" key="1">
    <citation type="submission" date="2019-01" db="EMBL/GenBank/DDBJ databases">
        <title>A draft genome assembly of the solar-powered sea slug Elysia chlorotica.</title>
        <authorList>
            <person name="Cai H."/>
            <person name="Li Q."/>
            <person name="Fang X."/>
            <person name="Li J."/>
            <person name="Curtis N.E."/>
            <person name="Altenburger A."/>
            <person name="Shibata T."/>
            <person name="Feng M."/>
            <person name="Maeda T."/>
            <person name="Schwartz J.A."/>
            <person name="Shigenobu S."/>
            <person name="Lundholm N."/>
            <person name="Nishiyama T."/>
            <person name="Yang H."/>
            <person name="Hasebe M."/>
            <person name="Li S."/>
            <person name="Pierce S.K."/>
            <person name="Wang J."/>
        </authorList>
    </citation>
    <scope>NUCLEOTIDE SEQUENCE [LARGE SCALE GENOMIC DNA]</scope>
    <source>
        <strain evidence="12">EC2010</strain>
        <tissue evidence="12">Whole organism of an adult</tissue>
    </source>
</reference>
<evidence type="ECO:0000313" key="12">
    <source>
        <dbReference type="EMBL" id="RUS73076.1"/>
    </source>
</evidence>
<feature type="domain" description="EGF-like" evidence="10">
    <location>
        <begin position="405"/>
        <end position="443"/>
    </location>
</feature>
<dbReference type="GO" id="GO:0007165">
    <property type="term" value="P:signal transduction"/>
    <property type="evidence" value="ECO:0007669"/>
    <property type="project" value="InterPro"/>
</dbReference>
<dbReference type="Gene3D" id="3.40.50.10140">
    <property type="entry name" value="Toll/interleukin-1 receptor homology (TIR) domain"/>
    <property type="match status" value="1"/>
</dbReference>
<dbReference type="GO" id="GO:0005886">
    <property type="term" value="C:plasma membrane"/>
    <property type="evidence" value="ECO:0007669"/>
    <property type="project" value="TreeGrafter"/>
</dbReference>
<dbReference type="PANTHER" id="PTHR24365:SF541">
    <property type="entry name" value="PROTEIN TOLL-RELATED"/>
    <property type="match status" value="1"/>
</dbReference>
<feature type="compositionally biased region" description="Polar residues" evidence="7">
    <location>
        <begin position="763"/>
        <end position="780"/>
    </location>
</feature>
<dbReference type="InterPro" id="IPR000742">
    <property type="entry name" value="EGF"/>
</dbReference>
<evidence type="ECO:0000256" key="4">
    <source>
        <dbReference type="ARBA" id="ARBA00022989"/>
    </source>
</evidence>